<keyword evidence="5" id="KW-0677">Repeat</keyword>
<dbReference type="Gene3D" id="3.40.50.10490">
    <property type="entry name" value="Glucose-6-phosphate isomerase like protein, domain 1"/>
    <property type="match status" value="2"/>
</dbReference>
<dbReference type="InterPro" id="IPR035490">
    <property type="entry name" value="GlmS/FrlB_SIS"/>
</dbReference>
<keyword evidence="6" id="KW-0315">Glutamine amidotransferase</keyword>
<dbReference type="CDD" id="cd00714">
    <property type="entry name" value="GFAT"/>
    <property type="match status" value="1"/>
</dbReference>
<dbReference type="SUPFAM" id="SSF56235">
    <property type="entry name" value="N-terminal nucleophile aminohydrolases (Ntn hydrolases)"/>
    <property type="match status" value="1"/>
</dbReference>
<dbReference type="InterPro" id="IPR029055">
    <property type="entry name" value="Ntn_hydrolases_N"/>
</dbReference>
<dbReference type="NCBIfam" id="NF001484">
    <property type="entry name" value="PRK00331.1"/>
    <property type="match status" value="1"/>
</dbReference>
<dbReference type="InterPro" id="IPR017932">
    <property type="entry name" value="GATase_2_dom"/>
</dbReference>
<dbReference type="InterPro" id="IPR005855">
    <property type="entry name" value="GFAT"/>
</dbReference>
<dbReference type="GO" id="GO:0046349">
    <property type="term" value="P:amino sugar biosynthetic process"/>
    <property type="evidence" value="ECO:0007669"/>
    <property type="project" value="UniProtKB-ARBA"/>
</dbReference>
<feature type="domain" description="Glutamine amidotransferase type-2" evidence="7">
    <location>
        <begin position="1"/>
        <end position="176"/>
    </location>
</feature>
<dbReference type="InterPro" id="IPR035466">
    <property type="entry name" value="GlmS/AgaS_SIS"/>
</dbReference>
<dbReference type="AlphaFoldDB" id="A0A497ENV1"/>
<dbReference type="FunFam" id="3.40.50.10490:FF:000001">
    <property type="entry name" value="Glutamine--fructose-6-phosphate aminotransferase [isomerizing]"/>
    <property type="match status" value="1"/>
</dbReference>
<gene>
    <name evidence="9" type="primary">glmS</name>
    <name evidence="9" type="ORF">DRJ31_06310</name>
</gene>
<evidence type="ECO:0000256" key="5">
    <source>
        <dbReference type="ARBA" id="ARBA00022737"/>
    </source>
</evidence>
<dbReference type="Pfam" id="PF13522">
    <property type="entry name" value="GATase_6"/>
    <property type="match status" value="1"/>
</dbReference>
<dbReference type="GO" id="GO:0006487">
    <property type="term" value="P:protein N-linked glycosylation"/>
    <property type="evidence" value="ECO:0007669"/>
    <property type="project" value="TreeGrafter"/>
</dbReference>
<dbReference type="EC" id="2.6.1.16" evidence="2"/>
<sequence length="562" mass="61551">VKKDKGKIEEVNTSLKLTELPGNIGIGHTRWATHGAPSAENAHPHLDCKGLVAVVHNGVLENFLTLRKELEERGHVFKSRTDTEVFPHLIEDFLLKGYDLCTAVMKAISKVEGSYAIAVISPVEPDKIVCARKESPLIIGISKDAMYCASDIPALLPFTNKVVVLRDGDVAIITKDSLHIKTVKGEVREPELLEVNWPPELAEKGGFPHFMLKEIVEQPLAMRNTLRISETYLKLMSSLIDNAEHLILTGSGTSFHACLAGTYMLSYLAKKPSKAIISSELPDTLSDSIRDGTVILAISQSGETADTLSAIRFAKEKGAKILGITNVIGSSITRLSEVYVCTQAGPEIGVAATKTFTTQLIALALLSCHTGLLNGSLTRSEFQNLMRYLDEIPKYAERVIEQSQKTLPHIVKRYSKYANFYFLGRGISVPTALEGALKLKEISYVHAEGYPAGESKHGPIALVDDNFPCVFIAPPDRTRAKIIGNVMEMKARGSKIFSIIGDGDEELKSLSDDVITMPNNVPEAFTPILYVIPLQLFAYQMAVELGRDPDKPRNLAKSVTVM</sequence>
<dbReference type="FunFam" id="3.40.50.10490:FF:000002">
    <property type="entry name" value="Glutamine--fructose-6-phosphate aminotransferase [isomerizing]"/>
    <property type="match status" value="1"/>
</dbReference>
<accession>A0A497ENV1</accession>
<dbReference type="CDD" id="cd05008">
    <property type="entry name" value="SIS_GlmS_GlmD_1"/>
    <property type="match status" value="1"/>
</dbReference>
<evidence type="ECO:0000259" key="7">
    <source>
        <dbReference type="PROSITE" id="PS51278"/>
    </source>
</evidence>
<evidence type="ECO:0000256" key="2">
    <source>
        <dbReference type="ARBA" id="ARBA00012916"/>
    </source>
</evidence>
<evidence type="ECO:0000256" key="6">
    <source>
        <dbReference type="ARBA" id="ARBA00022962"/>
    </source>
</evidence>
<feature type="domain" description="SIS" evidence="8">
    <location>
        <begin position="410"/>
        <end position="552"/>
    </location>
</feature>
<comment type="caution">
    <text evidence="9">The sequence shown here is derived from an EMBL/GenBank/DDBJ whole genome shotgun (WGS) entry which is preliminary data.</text>
</comment>
<dbReference type="EMBL" id="QMQV01000056">
    <property type="protein sequence ID" value="RLE48849.1"/>
    <property type="molecule type" value="Genomic_DNA"/>
</dbReference>
<comment type="catalytic activity">
    <reaction evidence="1">
        <text>D-fructose 6-phosphate + L-glutamine = D-glucosamine 6-phosphate + L-glutamate</text>
        <dbReference type="Rhea" id="RHEA:13237"/>
        <dbReference type="ChEBI" id="CHEBI:29985"/>
        <dbReference type="ChEBI" id="CHEBI:58359"/>
        <dbReference type="ChEBI" id="CHEBI:58725"/>
        <dbReference type="ChEBI" id="CHEBI:61527"/>
        <dbReference type="EC" id="2.6.1.16"/>
    </reaction>
</comment>
<organism evidence="9 10">
    <name type="scientific">Thermoproteota archaeon</name>
    <dbReference type="NCBI Taxonomy" id="2056631"/>
    <lineage>
        <taxon>Archaea</taxon>
        <taxon>Thermoproteota</taxon>
    </lineage>
</organism>
<dbReference type="PROSITE" id="PS51464">
    <property type="entry name" value="SIS"/>
    <property type="match status" value="2"/>
</dbReference>
<dbReference type="InterPro" id="IPR001347">
    <property type="entry name" value="SIS_dom"/>
</dbReference>
<dbReference type="Gene3D" id="3.60.20.10">
    <property type="entry name" value="Glutamine Phosphoribosylpyrophosphate, subunit 1, domain 1"/>
    <property type="match status" value="1"/>
</dbReference>
<keyword evidence="3 9" id="KW-0032">Aminotransferase</keyword>
<dbReference type="InterPro" id="IPR046348">
    <property type="entry name" value="SIS_dom_sf"/>
</dbReference>
<dbReference type="NCBIfam" id="TIGR01135">
    <property type="entry name" value="glmS"/>
    <property type="match status" value="1"/>
</dbReference>
<proteinExistence type="predicted"/>
<dbReference type="PANTHER" id="PTHR10937:SF0">
    <property type="entry name" value="GLUTAMINE--FRUCTOSE-6-PHOSPHATE TRANSAMINASE (ISOMERIZING)"/>
    <property type="match status" value="1"/>
</dbReference>
<dbReference type="GO" id="GO:0004360">
    <property type="term" value="F:glutamine-fructose-6-phosphate transaminase (isomerizing) activity"/>
    <property type="evidence" value="ECO:0007669"/>
    <property type="project" value="UniProtKB-EC"/>
</dbReference>
<dbReference type="GO" id="GO:0006047">
    <property type="term" value="P:UDP-N-acetylglucosamine metabolic process"/>
    <property type="evidence" value="ECO:0007669"/>
    <property type="project" value="TreeGrafter"/>
</dbReference>
<dbReference type="GO" id="GO:0097367">
    <property type="term" value="F:carbohydrate derivative binding"/>
    <property type="evidence" value="ECO:0007669"/>
    <property type="project" value="InterPro"/>
</dbReference>
<dbReference type="Pfam" id="PF01380">
    <property type="entry name" value="SIS"/>
    <property type="match status" value="2"/>
</dbReference>
<dbReference type="CDD" id="cd05009">
    <property type="entry name" value="SIS_GlmS_GlmD_2"/>
    <property type="match status" value="1"/>
</dbReference>
<evidence type="ECO:0000313" key="10">
    <source>
        <dbReference type="Proteomes" id="UP000278475"/>
    </source>
</evidence>
<feature type="domain" description="SIS" evidence="8">
    <location>
        <begin position="236"/>
        <end position="376"/>
    </location>
</feature>
<evidence type="ECO:0000256" key="4">
    <source>
        <dbReference type="ARBA" id="ARBA00022679"/>
    </source>
</evidence>
<name>A0A497ENV1_9CREN</name>
<keyword evidence="4 9" id="KW-0808">Transferase</keyword>
<dbReference type="PANTHER" id="PTHR10937">
    <property type="entry name" value="GLUCOSAMINE--FRUCTOSE-6-PHOSPHATE AMINOTRANSFERASE, ISOMERIZING"/>
    <property type="match status" value="1"/>
</dbReference>
<evidence type="ECO:0000313" key="9">
    <source>
        <dbReference type="EMBL" id="RLE48849.1"/>
    </source>
</evidence>
<dbReference type="PROSITE" id="PS51278">
    <property type="entry name" value="GATASE_TYPE_2"/>
    <property type="match status" value="1"/>
</dbReference>
<dbReference type="SUPFAM" id="SSF53697">
    <property type="entry name" value="SIS domain"/>
    <property type="match status" value="1"/>
</dbReference>
<dbReference type="GO" id="GO:0006002">
    <property type="term" value="P:fructose 6-phosphate metabolic process"/>
    <property type="evidence" value="ECO:0007669"/>
    <property type="project" value="TreeGrafter"/>
</dbReference>
<feature type="non-terminal residue" evidence="9">
    <location>
        <position position="1"/>
    </location>
</feature>
<evidence type="ECO:0000256" key="3">
    <source>
        <dbReference type="ARBA" id="ARBA00022576"/>
    </source>
</evidence>
<dbReference type="Proteomes" id="UP000278475">
    <property type="component" value="Unassembled WGS sequence"/>
</dbReference>
<evidence type="ECO:0000259" key="8">
    <source>
        <dbReference type="PROSITE" id="PS51464"/>
    </source>
</evidence>
<evidence type="ECO:0000256" key="1">
    <source>
        <dbReference type="ARBA" id="ARBA00001031"/>
    </source>
</evidence>
<dbReference type="InterPro" id="IPR047084">
    <property type="entry name" value="GFAT_N"/>
</dbReference>
<reference evidence="9 10" key="1">
    <citation type="submission" date="2018-06" db="EMBL/GenBank/DDBJ databases">
        <title>Extensive metabolic versatility and redundancy in microbially diverse, dynamic hydrothermal sediments.</title>
        <authorList>
            <person name="Dombrowski N."/>
            <person name="Teske A."/>
            <person name="Baker B.J."/>
        </authorList>
    </citation>
    <scope>NUCLEOTIDE SEQUENCE [LARGE SCALE GENOMIC DNA]</scope>
    <source>
        <strain evidence="9">B66_G16</strain>
    </source>
</reference>
<protein>
    <recommendedName>
        <fullName evidence="2">glutamine--fructose-6-phosphate transaminase (isomerizing)</fullName>
        <ecNumber evidence="2">2.6.1.16</ecNumber>
    </recommendedName>
</protein>